<reference evidence="3" key="1">
    <citation type="submission" date="2023-03" db="EMBL/GenBank/DDBJ databases">
        <title>Edaphobacter sp.</title>
        <authorList>
            <person name="Huber K.J."/>
            <person name="Papendorf J."/>
            <person name="Pilke C."/>
            <person name="Bunk B."/>
            <person name="Sproeer C."/>
            <person name="Pester M."/>
        </authorList>
    </citation>
    <scope>NUCLEOTIDE SEQUENCE</scope>
    <source>
        <strain evidence="3">DSM 110680</strain>
    </source>
</reference>
<organism evidence="3">
    <name type="scientific">Telmatobacter sp. DSM 110680</name>
    <dbReference type="NCBI Taxonomy" id="3036704"/>
    <lineage>
        <taxon>Bacteria</taxon>
        <taxon>Pseudomonadati</taxon>
        <taxon>Acidobacteriota</taxon>
        <taxon>Terriglobia</taxon>
        <taxon>Terriglobales</taxon>
        <taxon>Acidobacteriaceae</taxon>
        <taxon>Telmatobacter</taxon>
    </lineage>
</organism>
<name>A0AAU7DL71_9BACT</name>
<accession>A0AAU7DL71</accession>
<dbReference type="Pfam" id="PF13517">
    <property type="entry name" value="FG-GAP_3"/>
    <property type="match status" value="3"/>
</dbReference>
<feature type="chain" id="PRO_5043324620" evidence="2">
    <location>
        <begin position="24"/>
        <end position="390"/>
    </location>
</feature>
<evidence type="ECO:0000256" key="2">
    <source>
        <dbReference type="SAM" id="SignalP"/>
    </source>
</evidence>
<evidence type="ECO:0000256" key="1">
    <source>
        <dbReference type="ARBA" id="ARBA00022729"/>
    </source>
</evidence>
<dbReference type="PANTHER" id="PTHR46580">
    <property type="entry name" value="SENSOR KINASE-RELATED"/>
    <property type="match status" value="1"/>
</dbReference>
<dbReference type="Gene3D" id="2.130.10.130">
    <property type="entry name" value="Integrin alpha, N-terminal"/>
    <property type="match status" value="2"/>
</dbReference>
<dbReference type="InterPro" id="IPR013517">
    <property type="entry name" value="FG-GAP"/>
</dbReference>
<evidence type="ECO:0000313" key="3">
    <source>
        <dbReference type="EMBL" id="XBH18075.1"/>
    </source>
</evidence>
<dbReference type="SUPFAM" id="SSF69318">
    <property type="entry name" value="Integrin alpha N-terminal domain"/>
    <property type="match status" value="1"/>
</dbReference>
<dbReference type="Pfam" id="PF01839">
    <property type="entry name" value="FG-GAP"/>
    <property type="match status" value="1"/>
</dbReference>
<proteinExistence type="predicted"/>
<dbReference type="InterPro" id="IPR028994">
    <property type="entry name" value="Integrin_alpha_N"/>
</dbReference>
<gene>
    <name evidence="3" type="ORF">P8935_01805</name>
</gene>
<sequence>MRTPGAKLWAAALGLASVTGSLAVASAPANLSFRQVTISTGKGARFVAVADVNEDGKPDLIVANDDAETLTVLLGDGKGTFHLAPGSPIPAGHLPNDIAVADMNGDGHLDLVIANHQSPYLRVLLGDGKGGFSLAHGSPIDVHSNPHPHGVAVGAFSGRGVQDVVTDSWGNNKIELLLGDGKGGLQTPGRYFNVGRRPYERPRSADFNLDGLPDIVTTNLDEDTVTILMSDGKGGFREATGSPFPAGAKPWQVAVGDFNRDGKIDLAIIPYERDVPRADQVTVTALLGDGKGGFSPSHAQGLSLEGCHGPNSLAIGDLNGDGFPDIVVHCAESPSLAIFLGGPGLRFSRINEPAESGWGGVAVADLNGDGKADIVTANHDNGTITVYLSK</sequence>
<keyword evidence="1 2" id="KW-0732">Signal</keyword>
<dbReference type="AlphaFoldDB" id="A0AAU7DL71"/>
<dbReference type="EMBL" id="CP121196">
    <property type="protein sequence ID" value="XBH18075.1"/>
    <property type="molecule type" value="Genomic_DNA"/>
</dbReference>
<feature type="signal peptide" evidence="2">
    <location>
        <begin position="1"/>
        <end position="23"/>
    </location>
</feature>
<dbReference type="RefSeq" id="WP_348263298.1">
    <property type="nucleotide sequence ID" value="NZ_CP121196.1"/>
</dbReference>
<dbReference type="PANTHER" id="PTHR46580:SF4">
    <property type="entry name" value="ATP_GTP-BINDING PROTEIN"/>
    <property type="match status" value="1"/>
</dbReference>
<protein>
    <submittedName>
        <fullName evidence="3">VCBS repeat-containing protein</fullName>
    </submittedName>
</protein>